<dbReference type="PROSITE" id="PS01102">
    <property type="entry name" value="ZF_DKSA_1"/>
    <property type="match status" value="1"/>
</dbReference>
<dbReference type="Gene3D" id="1.20.120.910">
    <property type="entry name" value="DksA, coiled-coil domain"/>
    <property type="match status" value="1"/>
</dbReference>
<keyword evidence="3" id="KW-0862">Zinc</keyword>
<protein>
    <submittedName>
        <fullName evidence="6">Transcriptional regulator, TraR/DksA family</fullName>
    </submittedName>
</protein>
<evidence type="ECO:0000313" key="7">
    <source>
        <dbReference type="Proteomes" id="UP000011704"/>
    </source>
</evidence>
<name>M1YXK7_NITG3</name>
<gene>
    <name evidence="6" type="ORF">NITGR_260010</name>
</gene>
<proteinExistence type="predicted"/>
<keyword evidence="2" id="KW-0863">Zinc-finger</keyword>
<dbReference type="SUPFAM" id="SSF57716">
    <property type="entry name" value="Glucocorticoid receptor-like (DNA-binding domain)"/>
    <property type="match status" value="1"/>
</dbReference>
<dbReference type="PANTHER" id="PTHR33823">
    <property type="entry name" value="RNA POLYMERASE-BINDING TRANSCRIPTION FACTOR DKSA-RELATED"/>
    <property type="match status" value="1"/>
</dbReference>
<keyword evidence="7" id="KW-1185">Reference proteome</keyword>
<dbReference type="SUPFAM" id="SSF109635">
    <property type="entry name" value="DnaK suppressor protein DksA, alpha-hairpin domain"/>
    <property type="match status" value="1"/>
</dbReference>
<dbReference type="InterPro" id="IPR020458">
    <property type="entry name" value="Znf_DskA_TraR_CS"/>
</dbReference>
<dbReference type="PANTHER" id="PTHR33823:SF4">
    <property type="entry name" value="GENERAL STRESS PROTEIN 16O"/>
    <property type="match status" value="1"/>
</dbReference>
<reference evidence="6 7" key="1">
    <citation type="journal article" date="2013" name="Front. Microbiol.">
        <title>The genome of Nitrospina gracilis illuminates the metabolism and evolution of the major marine nitrite oxidizer.</title>
        <authorList>
            <person name="Luecker S."/>
            <person name="Nowka B."/>
            <person name="Rattei T."/>
            <person name="Spieck E."/>
            <person name="and Daims H."/>
        </authorList>
    </citation>
    <scope>NUCLEOTIDE SEQUENCE [LARGE SCALE GENOMIC DNA]</scope>
    <source>
        <strain evidence="6 7">3/211</strain>
    </source>
</reference>
<evidence type="ECO:0000259" key="5">
    <source>
        <dbReference type="Pfam" id="PF01258"/>
    </source>
</evidence>
<dbReference type="RefSeq" id="WP_005007500.1">
    <property type="nucleotide sequence ID" value="NZ_HG422173.1"/>
</dbReference>
<dbReference type="Proteomes" id="UP000011704">
    <property type="component" value="Unassembled WGS sequence"/>
</dbReference>
<dbReference type="OrthoDB" id="9811543at2"/>
<dbReference type="EMBL" id="CAQJ01000029">
    <property type="protein sequence ID" value="CCQ90205.1"/>
    <property type="molecule type" value="Genomic_DNA"/>
</dbReference>
<keyword evidence="1" id="KW-0479">Metal-binding</keyword>
<organism evidence="6 7">
    <name type="scientific">Nitrospina gracilis (strain 3/211)</name>
    <dbReference type="NCBI Taxonomy" id="1266370"/>
    <lineage>
        <taxon>Bacteria</taxon>
        <taxon>Pseudomonadati</taxon>
        <taxon>Nitrospinota/Tectimicrobiota group</taxon>
        <taxon>Nitrospinota</taxon>
        <taxon>Nitrospinia</taxon>
        <taxon>Nitrospinales</taxon>
        <taxon>Nitrospinaceae</taxon>
        <taxon>Nitrospina</taxon>
    </lineage>
</organism>
<dbReference type="InParanoid" id="M1YXK7"/>
<dbReference type="FunCoup" id="M1YXK7">
    <property type="interactions" value="264"/>
</dbReference>
<dbReference type="HOGENOM" id="CLU_043144_3_1_0"/>
<evidence type="ECO:0000256" key="4">
    <source>
        <dbReference type="PROSITE-ProRule" id="PRU00510"/>
    </source>
</evidence>
<evidence type="ECO:0000313" key="6">
    <source>
        <dbReference type="EMBL" id="CCQ90205.1"/>
    </source>
</evidence>
<sequence length="134" mass="15228">MDKKKVSELKSQLIQIRSEILGDLEKNIKSSQDEEFTKLVSDVSDDAARSSSRQMLLNLGEQERQKLKLVEEALEKITAGEYGVCSECEGKIPEARLQVVPFTRYCVKCLEKLEKEEKLNRRMESFGDDPGSIS</sequence>
<accession>M1YXK7</accession>
<dbReference type="InterPro" id="IPR037187">
    <property type="entry name" value="DnaK_N"/>
</dbReference>
<dbReference type="STRING" id="1266370.NITGR_260010"/>
<evidence type="ECO:0000256" key="3">
    <source>
        <dbReference type="ARBA" id="ARBA00022833"/>
    </source>
</evidence>
<dbReference type="PROSITE" id="PS51128">
    <property type="entry name" value="ZF_DKSA_2"/>
    <property type="match status" value="1"/>
</dbReference>
<dbReference type="GO" id="GO:0008270">
    <property type="term" value="F:zinc ion binding"/>
    <property type="evidence" value="ECO:0007669"/>
    <property type="project" value="UniProtKB-KW"/>
</dbReference>
<dbReference type="AlphaFoldDB" id="M1YXK7"/>
<dbReference type="Pfam" id="PF01258">
    <property type="entry name" value="zf-dskA_traR"/>
    <property type="match status" value="1"/>
</dbReference>
<evidence type="ECO:0000256" key="2">
    <source>
        <dbReference type="ARBA" id="ARBA00022771"/>
    </source>
</evidence>
<evidence type="ECO:0000256" key="1">
    <source>
        <dbReference type="ARBA" id="ARBA00022723"/>
    </source>
</evidence>
<dbReference type="InterPro" id="IPR000962">
    <property type="entry name" value="Znf_DskA_TraR"/>
</dbReference>
<feature type="zinc finger region" description="dksA C4-type" evidence="4">
    <location>
        <begin position="85"/>
        <end position="109"/>
    </location>
</feature>
<comment type="caution">
    <text evidence="6">The sequence shown here is derived from an EMBL/GenBank/DDBJ whole genome shotgun (WGS) entry which is preliminary data.</text>
</comment>
<feature type="domain" description="Zinc finger DksA/TraR C4-type" evidence="5">
    <location>
        <begin position="80"/>
        <end position="115"/>
    </location>
</feature>